<proteinExistence type="predicted"/>
<sequence>MGKKKDLSAAEKSEIVRCLGRGMKTFDISGKRKRDHRTMKRFVADSEHRRVGADKGTLRKISARSRHRIQRAAAKIPLHSSKQIFEAAGASGVPRTSRCRVLQSPATVQKPSIRPPLTNAHKQKRLHWAEKLGMETTKTVLFTDECRATLDGPDGWSSG</sequence>
<evidence type="ECO:0000313" key="2">
    <source>
        <dbReference type="Proteomes" id="UP001162483"/>
    </source>
</evidence>
<reference evidence="1" key="1">
    <citation type="submission" date="2023-05" db="EMBL/GenBank/DDBJ databases">
        <authorList>
            <person name="Stuckert A."/>
        </authorList>
    </citation>
    <scope>NUCLEOTIDE SEQUENCE</scope>
</reference>
<gene>
    <name evidence="1" type="ORF">SPARVUS_LOCUS15063312</name>
</gene>
<organism evidence="1 2">
    <name type="scientific">Staurois parvus</name>
    <dbReference type="NCBI Taxonomy" id="386267"/>
    <lineage>
        <taxon>Eukaryota</taxon>
        <taxon>Metazoa</taxon>
        <taxon>Chordata</taxon>
        <taxon>Craniata</taxon>
        <taxon>Vertebrata</taxon>
        <taxon>Euteleostomi</taxon>
        <taxon>Amphibia</taxon>
        <taxon>Batrachia</taxon>
        <taxon>Anura</taxon>
        <taxon>Neobatrachia</taxon>
        <taxon>Ranoidea</taxon>
        <taxon>Ranidae</taxon>
        <taxon>Staurois</taxon>
    </lineage>
</organism>
<evidence type="ECO:0000313" key="1">
    <source>
        <dbReference type="EMBL" id="CAI9614510.1"/>
    </source>
</evidence>
<evidence type="ECO:0008006" key="3">
    <source>
        <dbReference type="Google" id="ProtNLM"/>
    </source>
</evidence>
<name>A0ABN9GYS1_9NEOB</name>
<accession>A0ABN9GYS1</accession>
<keyword evidence="2" id="KW-1185">Reference proteome</keyword>
<comment type="caution">
    <text evidence="1">The sequence shown here is derived from an EMBL/GenBank/DDBJ whole genome shotgun (WGS) entry which is preliminary data.</text>
</comment>
<dbReference type="Proteomes" id="UP001162483">
    <property type="component" value="Unassembled WGS sequence"/>
</dbReference>
<dbReference type="EMBL" id="CATNWA010019698">
    <property type="protein sequence ID" value="CAI9614510.1"/>
    <property type="molecule type" value="Genomic_DNA"/>
</dbReference>
<protein>
    <recommendedName>
        <fullName evidence="3">Transposase Tc1-like domain-containing protein</fullName>
    </recommendedName>
</protein>